<dbReference type="eggNOG" id="KOG4197">
    <property type="taxonomic scope" value="Eukaryota"/>
</dbReference>
<dbReference type="AlphaFoldDB" id="D8T470"/>
<evidence type="ECO:0000313" key="3">
    <source>
        <dbReference type="EMBL" id="EFJ08475.1"/>
    </source>
</evidence>
<gene>
    <name evidence="3" type="ORF">SELMODRAFT_131638</name>
</gene>
<evidence type="ECO:0008006" key="5">
    <source>
        <dbReference type="Google" id="ProtNLM"/>
    </source>
</evidence>
<dbReference type="GO" id="GO:0009451">
    <property type="term" value="P:RNA modification"/>
    <property type="evidence" value="ECO:0007669"/>
    <property type="project" value="InterPro"/>
</dbReference>
<dbReference type="Gramene" id="EFJ08475">
    <property type="protein sequence ID" value="EFJ08475"/>
    <property type="gene ID" value="SELMODRAFT_131638"/>
</dbReference>
<proteinExistence type="predicted"/>
<dbReference type="InterPro" id="IPR011990">
    <property type="entry name" value="TPR-like_helical_dom_sf"/>
</dbReference>
<dbReference type="NCBIfam" id="TIGR00756">
    <property type="entry name" value="PPR"/>
    <property type="match status" value="2"/>
</dbReference>
<dbReference type="Proteomes" id="UP000001514">
    <property type="component" value="Unassembled WGS sequence"/>
</dbReference>
<dbReference type="KEGG" id="smo:SELMODRAFT_131638"/>
<organism evidence="4">
    <name type="scientific">Selaginella moellendorffii</name>
    <name type="common">Spikemoss</name>
    <dbReference type="NCBI Taxonomy" id="88036"/>
    <lineage>
        <taxon>Eukaryota</taxon>
        <taxon>Viridiplantae</taxon>
        <taxon>Streptophyta</taxon>
        <taxon>Embryophyta</taxon>
        <taxon>Tracheophyta</taxon>
        <taxon>Lycopodiopsida</taxon>
        <taxon>Selaginellales</taxon>
        <taxon>Selaginellaceae</taxon>
        <taxon>Selaginella</taxon>
    </lineage>
</organism>
<dbReference type="GO" id="GO:0003723">
    <property type="term" value="F:RNA binding"/>
    <property type="evidence" value="ECO:0007669"/>
    <property type="project" value="InterPro"/>
</dbReference>
<sequence length="187" mass="20380">MDLFCWASLLSAYTSICRVEEAKLVFDSMPEYDLVCWNSMLAAYAQNGHLENSRQIFLAAEEHNVSPNEVCFVAILVACSQSGAVEDARSHFLSMRIDYGLDPTRKHFSCLIDALGRSGFLTAAEELVTTMPFAPCNLEWKCFLSACNSHRSVDPGAGIASAMLARSAGEDPAASYILVANTIAQEP</sequence>
<dbReference type="Pfam" id="PF13812">
    <property type="entry name" value="PPR_3"/>
    <property type="match status" value="1"/>
</dbReference>
<dbReference type="PROSITE" id="PS51375">
    <property type="entry name" value="PPR"/>
    <property type="match status" value="1"/>
</dbReference>
<reference evidence="3 4" key="1">
    <citation type="journal article" date="2011" name="Science">
        <title>The Selaginella genome identifies genetic changes associated with the evolution of vascular plants.</title>
        <authorList>
            <person name="Banks J.A."/>
            <person name="Nishiyama T."/>
            <person name="Hasebe M."/>
            <person name="Bowman J.L."/>
            <person name="Gribskov M."/>
            <person name="dePamphilis C."/>
            <person name="Albert V.A."/>
            <person name="Aono N."/>
            <person name="Aoyama T."/>
            <person name="Ambrose B.A."/>
            <person name="Ashton N.W."/>
            <person name="Axtell M.J."/>
            <person name="Barker E."/>
            <person name="Barker M.S."/>
            <person name="Bennetzen J.L."/>
            <person name="Bonawitz N.D."/>
            <person name="Chapple C."/>
            <person name="Cheng C."/>
            <person name="Correa L.G."/>
            <person name="Dacre M."/>
            <person name="DeBarry J."/>
            <person name="Dreyer I."/>
            <person name="Elias M."/>
            <person name="Engstrom E.M."/>
            <person name="Estelle M."/>
            <person name="Feng L."/>
            <person name="Finet C."/>
            <person name="Floyd S.K."/>
            <person name="Frommer W.B."/>
            <person name="Fujita T."/>
            <person name="Gramzow L."/>
            <person name="Gutensohn M."/>
            <person name="Harholt J."/>
            <person name="Hattori M."/>
            <person name="Heyl A."/>
            <person name="Hirai T."/>
            <person name="Hiwatashi Y."/>
            <person name="Ishikawa M."/>
            <person name="Iwata M."/>
            <person name="Karol K.G."/>
            <person name="Koehler B."/>
            <person name="Kolukisaoglu U."/>
            <person name="Kubo M."/>
            <person name="Kurata T."/>
            <person name="Lalonde S."/>
            <person name="Li K."/>
            <person name="Li Y."/>
            <person name="Litt A."/>
            <person name="Lyons E."/>
            <person name="Manning G."/>
            <person name="Maruyama T."/>
            <person name="Michael T.P."/>
            <person name="Mikami K."/>
            <person name="Miyazaki S."/>
            <person name="Morinaga S."/>
            <person name="Murata T."/>
            <person name="Mueller-Roeber B."/>
            <person name="Nelson D.R."/>
            <person name="Obara M."/>
            <person name="Oguri Y."/>
            <person name="Olmstead R.G."/>
            <person name="Onodera N."/>
            <person name="Petersen B.L."/>
            <person name="Pils B."/>
            <person name="Prigge M."/>
            <person name="Rensing S.A."/>
            <person name="Riano-Pachon D.M."/>
            <person name="Roberts A.W."/>
            <person name="Sato Y."/>
            <person name="Scheller H.V."/>
            <person name="Schulz B."/>
            <person name="Schulz C."/>
            <person name="Shakirov E.V."/>
            <person name="Shibagaki N."/>
            <person name="Shinohara N."/>
            <person name="Shippen D.E."/>
            <person name="Soerensen I."/>
            <person name="Sotooka R."/>
            <person name="Sugimoto N."/>
            <person name="Sugita M."/>
            <person name="Sumikawa N."/>
            <person name="Tanurdzic M."/>
            <person name="Theissen G."/>
            <person name="Ulvskov P."/>
            <person name="Wakazuki S."/>
            <person name="Weng J.K."/>
            <person name="Willats W.W."/>
            <person name="Wipf D."/>
            <person name="Wolf P.G."/>
            <person name="Yang L."/>
            <person name="Zimmer A.D."/>
            <person name="Zhu Q."/>
            <person name="Mitros T."/>
            <person name="Hellsten U."/>
            <person name="Loque D."/>
            <person name="Otillar R."/>
            <person name="Salamov A."/>
            <person name="Schmutz J."/>
            <person name="Shapiro H."/>
            <person name="Lindquist E."/>
            <person name="Lucas S."/>
            <person name="Rokhsar D."/>
            <person name="Grigoriev I.V."/>
        </authorList>
    </citation>
    <scope>NUCLEOTIDE SEQUENCE [LARGE SCALE GENOMIC DNA]</scope>
</reference>
<keyword evidence="1" id="KW-0677">Repeat</keyword>
<protein>
    <recommendedName>
        <fullName evidence="5">Pentacotripeptide-repeat region of PRORP domain-containing protein</fullName>
    </recommendedName>
</protein>
<evidence type="ECO:0000313" key="4">
    <source>
        <dbReference type="Proteomes" id="UP000001514"/>
    </source>
</evidence>
<name>D8T470_SELML</name>
<accession>D8T470</accession>
<dbReference type="Gene3D" id="1.25.40.10">
    <property type="entry name" value="Tetratricopeptide repeat domain"/>
    <property type="match status" value="1"/>
</dbReference>
<feature type="repeat" description="PPR" evidence="2">
    <location>
        <begin position="33"/>
        <end position="67"/>
    </location>
</feature>
<dbReference type="EMBL" id="GL377673">
    <property type="protein sequence ID" value="EFJ08475.1"/>
    <property type="molecule type" value="Genomic_DNA"/>
</dbReference>
<dbReference type="Pfam" id="PF01535">
    <property type="entry name" value="PPR"/>
    <property type="match status" value="1"/>
</dbReference>
<evidence type="ECO:0000256" key="1">
    <source>
        <dbReference type="ARBA" id="ARBA00022737"/>
    </source>
</evidence>
<dbReference type="InParanoid" id="D8T470"/>
<dbReference type="PANTHER" id="PTHR47926:SF382">
    <property type="entry name" value="PENTACOTRIPEPTIDE-REPEAT REGION OF PRORP DOMAIN-CONTAINING PROTEIN"/>
    <property type="match status" value="1"/>
</dbReference>
<dbReference type="InterPro" id="IPR002885">
    <property type="entry name" value="PPR_rpt"/>
</dbReference>
<dbReference type="HOGENOM" id="CLU_002706_0_0_1"/>
<dbReference type="InterPro" id="IPR046960">
    <property type="entry name" value="PPR_At4g14850-like_plant"/>
</dbReference>
<dbReference type="PANTHER" id="PTHR47926">
    <property type="entry name" value="PENTATRICOPEPTIDE REPEAT-CONTAINING PROTEIN"/>
    <property type="match status" value="1"/>
</dbReference>
<keyword evidence="4" id="KW-1185">Reference proteome</keyword>
<evidence type="ECO:0000256" key="2">
    <source>
        <dbReference type="PROSITE-ProRule" id="PRU00708"/>
    </source>
</evidence>